<keyword evidence="2 4" id="KW-0807">Transducer</keyword>
<evidence type="ECO:0000259" key="6">
    <source>
        <dbReference type="PROSITE" id="PS50111"/>
    </source>
</evidence>
<dbReference type="PANTHER" id="PTHR32089:SF112">
    <property type="entry name" value="LYSOZYME-LIKE PROTEIN-RELATED"/>
    <property type="match status" value="1"/>
</dbReference>
<dbReference type="CDD" id="cd11386">
    <property type="entry name" value="MCP_signal"/>
    <property type="match status" value="1"/>
</dbReference>
<comment type="caution">
    <text evidence="7">The sequence shown here is derived from an EMBL/GenBank/DDBJ whole genome shotgun (WGS) entry which is preliminary data.</text>
</comment>
<evidence type="ECO:0000313" key="8">
    <source>
        <dbReference type="Proteomes" id="UP001596422"/>
    </source>
</evidence>
<keyword evidence="5" id="KW-0472">Membrane</keyword>
<evidence type="ECO:0000256" key="3">
    <source>
        <dbReference type="ARBA" id="ARBA00029447"/>
    </source>
</evidence>
<evidence type="ECO:0000256" key="5">
    <source>
        <dbReference type="SAM" id="Phobius"/>
    </source>
</evidence>
<protein>
    <submittedName>
        <fullName evidence="7">Methyl-accepting chemotaxis protein</fullName>
    </submittedName>
</protein>
<dbReference type="SUPFAM" id="SSF58104">
    <property type="entry name" value="Methyl-accepting chemotaxis protein (MCP) signaling domain"/>
    <property type="match status" value="1"/>
</dbReference>
<dbReference type="Gene3D" id="1.10.287.950">
    <property type="entry name" value="Methyl-accepting chemotaxis protein"/>
    <property type="match status" value="1"/>
</dbReference>
<feature type="domain" description="Methyl-accepting transducer" evidence="6">
    <location>
        <begin position="171"/>
        <end position="407"/>
    </location>
</feature>
<dbReference type="Pfam" id="PF00015">
    <property type="entry name" value="MCPsignal"/>
    <property type="match status" value="1"/>
</dbReference>
<dbReference type="EMBL" id="JBHSWE010000001">
    <property type="protein sequence ID" value="MFC6673844.1"/>
    <property type="molecule type" value="Genomic_DNA"/>
</dbReference>
<feature type="transmembrane region" description="Helical" evidence="5">
    <location>
        <begin position="99"/>
        <end position="117"/>
    </location>
</feature>
<name>A0ABW2A921_9GAMM</name>
<dbReference type="InterPro" id="IPR004089">
    <property type="entry name" value="MCPsignal_dom"/>
</dbReference>
<evidence type="ECO:0000256" key="4">
    <source>
        <dbReference type="PROSITE-ProRule" id="PRU00284"/>
    </source>
</evidence>
<proteinExistence type="inferred from homology"/>
<feature type="transmembrane region" description="Helical" evidence="5">
    <location>
        <begin position="74"/>
        <end position="93"/>
    </location>
</feature>
<gene>
    <name evidence="7" type="ORF">ACFQDL_29970</name>
</gene>
<comment type="subcellular location">
    <subcellularLocation>
        <location evidence="1">Membrane</location>
    </subcellularLocation>
</comment>
<dbReference type="SMART" id="SM00283">
    <property type="entry name" value="MA"/>
    <property type="match status" value="1"/>
</dbReference>
<evidence type="ECO:0000256" key="2">
    <source>
        <dbReference type="ARBA" id="ARBA00023224"/>
    </source>
</evidence>
<organism evidence="7 8">
    <name type="scientific">Marinobacterium aestuariivivens</name>
    <dbReference type="NCBI Taxonomy" id="1698799"/>
    <lineage>
        <taxon>Bacteria</taxon>
        <taxon>Pseudomonadati</taxon>
        <taxon>Pseudomonadota</taxon>
        <taxon>Gammaproteobacteria</taxon>
        <taxon>Oceanospirillales</taxon>
        <taxon>Oceanospirillaceae</taxon>
        <taxon>Marinobacterium</taxon>
    </lineage>
</organism>
<evidence type="ECO:0000313" key="7">
    <source>
        <dbReference type="EMBL" id="MFC6673844.1"/>
    </source>
</evidence>
<dbReference type="PRINTS" id="PR00260">
    <property type="entry name" value="CHEMTRNSDUCR"/>
</dbReference>
<accession>A0ABW2A921</accession>
<dbReference type="InterPro" id="IPR004090">
    <property type="entry name" value="Chemotax_Me-accpt_rcpt"/>
</dbReference>
<comment type="similarity">
    <text evidence="3">Belongs to the methyl-accepting chemotaxis (MCP) protein family.</text>
</comment>
<dbReference type="PROSITE" id="PS50111">
    <property type="entry name" value="CHEMOTAXIS_TRANSDUC_2"/>
    <property type="match status" value="1"/>
</dbReference>
<sequence>MGMLRNRNRSGKAFWVDTYIIPIFANGELVEFQCIYRSPSIEMVRRAERIYELRKLGKEPPELRFPAVPVSWRSLGTTLIALAPAAAAALIPMAMPAKIALVGLSLLLAAGGSWLLTRQLTRQIRDSRRFVSHRLKQLIYTGTSDDIGQLELAQRLLQSQLSAILRRIQDTSGAVRRSSADSTRVMQETSGEIERQQDSLTQLATAMEQFASTTESVARTTTEALDQVDSVQQDARTGSQIVGRAIDSMQQLDSAMERINGNVDSLTQRSDSIGRVIEVIKDIAEQTNLLALNAAIEAARAGENGRGFAVVADEVRKLAQRTQASTSEINEMIGALQQETGLIAGSMQQGRELSSQSVGNIQAAGDSLQGILQAVDALKGMATQIATAAEEQNAVTGDINAQIRAISQAAESVVHKAGRTLALNRDAEDLADRQSRMVERVLAN</sequence>
<dbReference type="RefSeq" id="WP_379912559.1">
    <property type="nucleotide sequence ID" value="NZ_JBHSWE010000001.1"/>
</dbReference>
<dbReference type="Proteomes" id="UP001596422">
    <property type="component" value="Unassembled WGS sequence"/>
</dbReference>
<keyword evidence="8" id="KW-1185">Reference proteome</keyword>
<keyword evidence="5" id="KW-1133">Transmembrane helix</keyword>
<dbReference type="PANTHER" id="PTHR32089">
    <property type="entry name" value="METHYL-ACCEPTING CHEMOTAXIS PROTEIN MCPB"/>
    <property type="match status" value="1"/>
</dbReference>
<reference evidence="8" key="1">
    <citation type="journal article" date="2019" name="Int. J. Syst. Evol. Microbiol.">
        <title>The Global Catalogue of Microorganisms (GCM) 10K type strain sequencing project: providing services to taxonomists for standard genome sequencing and annotation.</title>
        <authorList>
            <consortium name="The Broad Institute Genomics Platform"/>
            <consortium name="The Broad Institute Genome Sequencing Center for Infectious Disease"/>
            <person name="Wu L."/>
            <person name="Ma J."/>
        </authorList>
    </citation>
    <scope>NUCLEOTIDE SEQUENCE [LARGE SCALE GENOMIC DNA]</scope>
    <source>
        <strain evidence="8">NBRC 111756</strain>
    </source>
</reference>
<evidence type="ECO:0000256" key="1">
    <source>
        <dbReference type="ARBA" id="ARBA00004370"/>
    </source>
</evidence>
<keyword evidence="5" id="KW-0812">Transmembrane</keyword>